<dbReference type="InterPro" id="IPR036465">
    <property type="entry name" value="vWFA_dom_sf"/>
</dbReference>
<dbReference type="OrthoDB" id="6127264at2759"/>
<feature type="disulfide bond" evidence="17">
    <location>
        <begin position="124"/>
        <end position="151"/>
    </location>
</feature>
<dbReference type="CDD" id="cd00190">
    <property type="entry name" value="Tryp_SPc"/>
    <property type="match status" value="1"/>
</dbReference>
<dbReference type="PRINTS" id="PR00722">
    <property type="entry name" value="CHYMOTRYPSIN"/>
</dbReference>
<dbReference type="SMART" id="SM00327">
    <property type="entry name" value="VWA"/>
    <property type="match status" value="1"/>
</dbReference>
<dbReference type="Gene3D" id="2.40.10.10">
    <property type="entry name" value="Trypsin-like serine proteases"/>
    <property type="match status" value="2"/>
</dbReference>
<dbReference type="CDD" id="cd00033">
    <property type="entry name" value="CCP"/>
    <property type="match status" value="3"/>
</dbReference>
<evidence type="ECO:0000259" key="20">
    <source>
        <dbReference type="PROSITE" id="PS50240"/>
    </source>
</evidence>
<dbReference type="InterPro" id="IPR000436">
    <property type="entry name" value="Sushi_SCR_CCP_dom"/>
</dbReference>
<reference evidence="23" key="1">
    <citation type="submission" date="2025-08" db="UniProtKB">
        <authorList>
            <consortium name="RefSeq"/>
        </authorList>
    </citation>
    <scope>IDENTIFICATION</scope>
    <source>
        <strain evidence="23">Wakin</strain>
        <tissue evidence="23">Muscle</tissue>
    </source>
</reference>
<dbReference type="SMART" id="SM00020">
    <property type="entry name" value="Tryp_SPc"/>
    <property type="match status" value="1"/>
</dbReference>
<keyword evidence="9 18" id="KW-0732">Signal</keyword>
<dbReference type="GO" id="GO:0070062">
    <property type="term" value="C:extracellular exosome"/>
    <property type="evidence" value="ECO:0007669"/>
    <property type="project" value="TreeGrafter"/>
</dbReference>
<keyword evidence="8" id="KW-0645">Protease</keyword>
<evidence type="ECO:0000313" key="22">
    <source>
        <dbReference type="Proteomes" id="UP000515129"/>
    </source>
</evidence>
<keyword evidence="12" id="KW-0720">Serine protease</keyword>
<dbReference type="InterPro" id="IPR011360">
    <property type="entry name" value="Compl_C2_B"/>
</dbReference>
<evidence type="ECO:0000256" key="3">
    <source>
        <dbReference type="ARBA" id="ARBA00004241"/>
    </source>
</evidence>
<evidence type="ECO:0000256" key="10">
    <source>
        <dbReference type="ARBA" id="ARBA00022737"/>
    </source>
</evidence>
<keyword evidence="15" id="KW-0325">Glycoprotein</keyword>
<feature type="domain" description="VWFA" evidence="19">
    <location>
        <begin position="260"/>
        <end position="458"/>
    </location>
</feature>
<dbReference type="Pfam" id="PF00089">
    <property type="entry name" value="Trypsin"/>
    <property type="match status" value="1"/>
</dbReference>
<keyword evidence="11" id="KW-0378">Hydrolase</keyword>
<dbReference type="InterPro" id="IPR001254">
    <property type="entry name" value="Trypsin_dom"/>
</dbReference>
<feature type="chain" id="PRO_5028081259" description="C3/C5 convertase" evidence="18">
    <location>
        <begin position="22"/>
        <end position="759"/>
    </location>
</feature>
<dbReference type="PROSITE" id="PS50234">
    <property type="entry name" value="VWFA"/>
    <property type="match status" value="1"/>
</dbReference>
<dbReference type="KEGG" id="caua:113078027"/>
<evidence type="ECO:0000256" key="12">
    <source>
        <dbReference type="ARBA" id="ARBA00022825"/>
    </source>
</evidence>
<dbReference type="GO" id="GO:0045087">
    <property type="term" value="P:innate immune response"/>
    <property type="evidence" value="ECO:0007669"/>
    <property type="project" value="UniProtKB-KW"/>
</dbReference>
<dbReference type="GO" id="GO:0009986">
    <property type="term" value="C:cell surface"/>
    <property type="evidence" value="ECO:0007669"/>
    <property type="project" value="UniProtKB-SubCell"/>
</dbReference>
<dbReference type="GO" id="GO:0006508">
    <property type="term" value="P:proteolysis"/>
    <property type="evidence" value="ECO:0007669"/>
    <property type="project" value="UniProtKB-KW"/>
</dbReference>
<protein>
    <recommendedName>
        <fullName evidence="16">C3/C5 convertase</fullName>
    </recommendedName>
</protein>
<evidence type="ECO:0000256" key="14">
    <source>
        <dbReference type="ARBA" id="ARBA00023157"/>
    </source>
</evidence>
<dbReference type="InterPro" id="IPR001314">
    <property type="entry name" value="Peptidase_S1A"/>
</dbReference>
<dbReference type="SUPFAM" id="SSF57535">
    <property type="entry name" value="Complement control module/SCR domain"/>
    <property type="match status" value="3"/>
</dbReference>
<dbReference type="InterPro" id="IPR043504">
    <property type="entry name" value="Peptidase_S1_PA_chymotrypsin"/>
</dbReference>
<feature type="signal peptide" evidence="18">
    <location>
        <begin position="1"/>
        <end position="21"/>
    </location>
</feature>
<dbReference type="PROSITE" id="PS50240">
    <property type="entry name" value="TRYPSIN_DOM"/>
    <property type="match status" value="1"/>
</dbReference>
<feature type="domain" description="Peptidase S1" evidence="20">
    <location>
        <begin position="471"/>
        <end position="744"/>
    </location>
</feature>
<evidence type="ECO:0000256" key="9">
    <source>
        <dbReference type="ARBA" id="ARBA00022729"/>
    </source>
</evidence>
<comment type="cofactor">
    <cofactor evidence="1">
        <name>Mn(2+)</name>
        <dbReference type="ChEBI" id="CHEBI:29035"/>
    </cofactor>
</comment>
<comment type="caution">
    <text evidence="17">Lacks conserved residue(s) required for the propagation of feature annotation.</text>
</comment>
<evidence type="ECO:0000256" key="2">
    <source>
        <dbReference type="ARBA" id="ARBA00001946"/>
    </source>
</evidence>
<name>A0A6P6NAL9_CARAU</name>
<feature type="disulfide bond" evidence="17">
    <location>
        <begin position="184"/>
        <end position="211"/>
    </location>
</feature>
<evidence type="ECO:0000256" key="8">
    <source>
        <dbReference type="ARBA" id="ARBA00022670"/>
    </source>
</evidence>
<evidence type="ECO:0000259" key="21">
    <source>
        <dbReference type="PROSITE" id="PS50923"/>
    </source>
</evidence>
<dbReference type="Proteomes" id="UP000515129">
    <property type="component" value="Unplaced"/>
</dbReference>
<feature type="domain" description="Sushi" evidence="21">
    <location>
        <begin position="156"/>
        <end position="213"/>
    </location>
</feature>
<dbReference type="Gene3D" id="2.10.70.10">
    <property type="entry name" value="Complement Module, domain 1"/>
    <property type="match status" value="3"/>
</dbReference>
<keyword evidence="5" id="KW-0964">Secreted</keyword>
<evidence type="ECO:0000256" key="13">
    <source>
        <dbReference type="ARBA" id="ARBA00022859"/>
    </source>
</evidence>
<dbReference type="PIRSF" id="PIRSF001154">
    <property type="entry name" value="Compl_C2_B"/>
    <property type="match status" value="1"/>
</dbReference>
<dbReference type="Gene3D" id="3.40.50.410">
    <property type="entry name" value="von Willebrand factor, type A domain"/>
    <property type="match status" value="1"/>
</dbReference>
<keyword evidence="13" id="KW-0391">Immunity</keyword>
<evidence type="ECO:0000256" key="7">
    <source>
        <dbReference type="ARBA" id="ARBA00022659"/>
    </source>
</evidence>
<feature type="domain" description="Sushi" evidence="21">
    <location>
        <begin position="31"/>
        <end position="93"/>
    </location>
</feature>
<dbReference type="GO" id="GO:0004252">
    <property type="term" value="F:serine-type endopeptidase activity"/>
    <property type="evidence" value="ECO:0007669"/>
    <property type="project" value="InterPro"/>
</dbReference>
<evidence type="ECO:0000256" key="16">
    <source>
        <dbReference type="ARBA" id="ARBA00029636"/>
    </source>
</evidence>
<keyword evidence="22" id="KW-1185">Reference proteome</keyword>
<evidence type="ECO:0000313" key="23">
    <source>
        <dbReference type="RefSeq" id="XP_026106092.1"/>
    </source>
</evidence>
<comment type="subcellular location">
    <subcellularLocation>
        <location evidence="3">Cell surface</location>
    </subcellularLocation>
    <subcellularLocation>
        <location evidence="4">Secreted</location>
    </subcellularLocation>
</comment>
<dbReference type="Pfam" id="PF00084">
    <property type="entry name" value="Sushi"/>
    <property type="match status" value="3"/>
</dbReference>
<keyword evidence="10" id="KW-0677">Repeat</keyword>
<dbReference type="InterPro" id="IPR002035">
    <property type="entry name" value="VWF_A"/>
</dbReference>
<keyword evidence="6" id="KW-0399">Innate immunity</keyword>
<gene>
    <name evidence="23" type="primary">LOC113078027</name>
</gene>
<dbReference type="FunFam" id="2.40.10.10:FF:000051">
    <property type="entry name" value="complement C2 isoform X1"/>
    <property type="match status" value="1"/>
</dbReference>
<dbReference type="FunFam" id="2.10.70.10:FF:000019">
    <property type="entry name" value="Complement factor b,-like"/>
    <property type="match status" value="2"/>
</dbReference>
<evidence type="ECO:0000256" key="11">
    <source>
        <dbReference type="ARBA" id="ARBA00022801"/>
    </source>
</evidence>
<keyword evidence="14 17" id="KW-1015">Disulfide bond</keyword>
<dbReference type="PROSITE" id="PS50923">
    <property type="entry name" value="SUSHI"/>
    <property type="match status" value="3"/>
</dbReference>
<dbReference type="SMART" id="SM00032">
    <property type="entry name" value="CCP"/>
    <property type="match status" value="3"/>
</dbReference>
<proteinExistence type="predicted"/>
<dbReference type="SUPFAM" id="SSF50494">
    <property type="entry name" value="Trypsin-like serine proteases"/>
    <property type="match status" value="1"/>
</dbReference>
<dbReference type="Pfam" id="PF00092">
    <property type="entry name" value="VWA"/>
    <property type="match status" value="1"/>
</dbReference>
<evidence type="ECO:0000256" key="1">
    <source>
        <dbReference type="ARBA" id="ARBA00001936"/>
    </source>
</evidence>
<evidence type="ECO:0000256" key="6">
    <source>
        <dbReference type="ARBA" id="ARBA00022588"/>
    </source>
</evidence>
<dbReference type="InterPro" id="IPR035976">
    <property type="entry name" value="Sushi/SCR/CCP_sf"/>
</dbReference>
<dbReference type="GO" id="GO:0009617">
    <property type="term" value="P:response to bacterium"/>
    <property type="evidence" value="ECO:0007669"/>
    <property type="project" value="TreeGrafter"/>
</dbReference>
<evidence type="ECO:0000256" key="18">
    <source>
        <dbReference type="SAM" id="SignalP"/>
    </source>
</evidence>
<accession>A0A6P6NAL9</accession>
<dbReference type="GeneID" id="113078027"/>
<dbReference type="PANTHER" id="PTHR46393:SF6">
    <property type="entry name" value="COMPLEMENT C2-RELATED"/>
    <property type="match status" value="1"/>
</dbReference>
<dbReference type="AlphaFoldDB" id="A0A6P6NAL9"/>
<evidence type="ECO:0000256" key="15">
    <source>
        <dbReference type="ARBA" id="ARBA00023180"/>
    </source>
</evidence>
<evidence type="ECO:0000256" key="5">
    <source>
        <dbReference type="ARBA" id="ARBA00022525"/>
    </source>
</evidence>
<sequence>MECKQQLKWLILAMICPLIAGASSSIPKRDSSCPKENLNITGGNFVLSKGYSDGSLLKYICPDGYYPSVRSRLCQDGRWTSKIKSRKTPECKKITCPNPWVFENGEVTPYKDKYYVNDTTTYSCHSDCTFRGSAERVCKPNGKWSGSTPICECDSDHCPDPGVPPGSSRTGNMFNIGDKVTYRCESPLTLIGSKVRVCLDGGQWSGTEPQCYADFTYDTPEEASEAFSSSLKSNLAVSQQYDKEDQQGKKITMNQSGKLDIYIAVDASGSIDEKDFENAKTTIKLLIEKISYYPVSPNYEILIFATYVTRMISMRDFKTNEDARNLMNIFKELDDFNYEHVGEHTGTNIAKVYSAILESMKLEEMNNATTFNETQHIVILFTDGQANIGGDPKRKVKQIKHFFTKNDPMREKNLDLYLFGLGEVYQEDINGLVSQRDQEKYFYKLRDLTEVQKMFDDMIDESTSVGLCGIVWEGLENKRRAFPWLAKINIVRPPQGSSCMGSLVSSSYILTAATCFKEGDTPDRITVKLEKDLVVKVKNFKIHPDYRPTAKQHMGIQEYYEFDVALIQLEKAVEMSFNLRPICIPCTRETNGALKLSESEGTCRKHEEILMNNELVEAAFTSDMDTDNSPKYIKSITIKRGKYRDACVEDAKKAKGINVENAREVVTDNFLCSGGIEPKTDDVACKGDLGGATYVNKKGRVIQVGVVSWGVKDVCKEKRSFTSDADSRDYHSNLFSEKIRSFLKVHLENDRIGQPLTFL</sequence>
<organism evidence="22 23">
    <name type="scientific">Carassius auratus</name>
    <name type="common">Goldfish</name>
    <dbReference type="NCBI Taxonomy" id="7957"/>
    <lineage>
        <taxon>Eukaryota</taxon>
        <taxon>Metazoa</taxon>
        <taxon>Chordata</taxon>
        <taxon>Craniata</taxon>
        <taxon>Vertebrata</taxon>
        <taxon>Euteleostomi</taxon>
        <taxon>Actinopterygii</taxon>
        <taxon>Neopterygii</taxon>
        <taxon>Teleostei</taxon>
        <taxon>Ostariophysi</taxon>
        <taxon>Cypriniformes</taxon>
        <taxon>Cyprinidae</taxon>
        <taxon>Cyprininae</taxon>
        <taxon>Carassius</taxon>
    </lineage>
</organism>
<evidence type="ECO:0000256" key="17">
    <source>
        <dbReference type="PROSITE-ProRule" id="PRU00302"/>
    </source>
</evidence>
<keyword evidence="7 17" id="KW-0768">Sushi</keyword>
<feature type="domain" description="Sushi" evidence="21">
    <location>
        <begin position="94"/>
        <end position="153"/>
    </location>
</feature>
<dbReference type="SUPFAM" id="SSF53300">
    <property type="entry name" value="vWA-like"/>
    <property type="match status" value="1"/>
</dbReference>
<dbReference type="RefSeq" id="XP_026106092.1">
    <property type="nucleotide sequence ID" value="XM_026250307.1"/>
</dbReference>
<evidence type="ECO:0000259" key="19">
    <source>
        <dbReference type="PROSITE" id="PS50234"/>
    </source>
</evidence>
<evidence type="ECO:0000256" key="4">
    <source>
        <dbReference type="ARBA" id="ARBA00004613"/>
    </source>
</evidence>
<comment type="cofactor">
    <cofactor evidence="2">
        <name>Mg(2+)</name>
        <dbReference type="ChEBI" id="CHEBI:18420"/>
    </cofactor>
</comment>
<dbReference type="PANTHER" id="PTHR46393">
    <property type="entry name" value="SUSHI DOMAIN-CONTAINING PROTEIN"/>
    <property type="match status" value="1"/>
</dbReference>
<dbReference type="InterPro" id="IPR009003">
    <property type="entry name" value="Peptidase_S1_PA"/>
</dbReference>
<dbReference type="GO" id="GO:0006956">
    <property type="term" value="P:complement activation"/>
    <property type="evidence" value="ECO:0007669"/>
    <property type="project" value="InterPro"/>
</dbReference>